<sequence length="151" mass="17050">MAANSNMNGTNPKITGLAVIGKNNNPLYIRNFTNQPSLKYHFLAHTSCDVLEEKVAPGSKNFDLYLGLLYIMEDLSVYGYMTNTRIKFVLMVTVADTAIKDQDIKGIFRKIHSAYVDLQLDPFWDPETSSMISNQNFIRQIDAIVMKSSFA</sequence>
<dbReference type="PANTHER" id="PTHR12403">
    <property type="entry name" value="TRAFFICKING PROTEIN PARTICLE COMPLEX SUBUNIT 2"/>
    <property type="match status" value="1"/>
</dbReference>
<dbReference type="InterPro" id="IPR011012">
    <property type="entry name" value="Longin-like_dom_sf"/>
</dbReference>
<evidence type="ECO:0000256" key="2">
    <source>
        <dbReference type="ARBA" id="ARBA00024408"/>
    </source>
</evidence>
<gene>
    <name evidence="3" type="ORF">BDEG_21291</name>
</gene>
<proteinExistence type="inferred from homology"/>
<dbReference type="CDD" id="cd14854">
    <property type="entry name" value="TRAPPC2L"/>
    <property type="match status" value="1"/>
</dbReference>
<reference evidence="3 4" key="1">
    <citation type="submission" date="2006-10" db="EMBL/GenBank/DDBJ databases">
        <title>The Genome Sequence of Batrachochytrium dendrobatidis JEL423.</title>
        <authorList>
            <consortium name="The Broad Institute Genome Sequencing Platform"/>
            <person name="Birren B."/>
            <person name="Lander E."/>
            <person name="Galagan J."/>
            <person name="Cuomo C."/>
            <person name="Devon K."/>
            <person name="Jaffe D."/>
            <person name="Butler J."/>
            <person name="Alvarez P."/>
            <person name="Gnerre S."/>
            <person name="Grabherr M."/>
            <person name="Kleber M."/>
            <person name="Mauceli E."/>
            <person name="Brockman W."/>
            <person name="Young S."/>
            <person name="LaButti K."/>
            <person name="Sykes S."/>
            <person name="DeCaprio D."/>
            <person name="Crawford M."/>
            <person name="Koehrsen M."/>
            <person name="Engels R."/>
            <person name="Montgomery P."/>
            <person name="Pearson M."/>
            <person name="Howarth C."/>
            <person name="Larson L."/>
            <person name="White J."/>
            <person name="O'Leary S."/>
            <person name="Kodira C."/>
            <person name="Zeng Q."/>
            <person name="Yandava C."/>
            <person name="Alvarado L."/>
            <person name="Longcore J."/>
            <person name="James T."/>
        </authorList>
    </citation>
    <scope>NUCLEOTIDE SEQUENCE [LARGE SCALE GENOMIC DNA]</scope>
    <source>
        <strain evidence="3 4">JEL423</strain>
    </source>
</reference>
<dbReference type="Proteomes" id="UP000077115">
    <property type="component" value="Unassembled WGS sequence"/>
</dbReference>
<reference evidence="3 4" key="2">
    <citation type="submission" date="2016-05" db="EMBL/GenBank/DDBJ databases">
        <title>Lineage-specific infection strategies underlie the spectrum of fungal disease in amphibians.</title>
        <authorList>
            <person name="Cuomo C.A."/>
            <person name="Farrer R.A."/>
            <person name="James T."/>
            <person name="Longcore J."/>
            <person name="Birren B."/>
        </authorList>
    </citation>
    <scope>NUCLEOTIDE SEQUENCE [LARGE SCALE GENOMIC DNA]</scope>
    <source>
        <strain evidence="3 4">JEL423</strain>
    </source>
</reference>
<name>A0A177WBZ2_BATDL</name>
<dbReference type="InterPro" id="IPR006722">
    <property type="entry name" value="Sedlin"/>
</dbReference>
<dbReference type="EMBL" id="DS022300">
    <property type="protein sequence ID" value="OAJ37245.1"/>
    <property type="molecule type" value="Genomic_DNA"/>
</dbReference>
<protein>
    <recommendedName>
        <fullName evidence="2">Trafficking protein particle complex subunit 2-like protein</fullName>
    </recommendedName>
</protein>
<dbReference type="GO" id="GO:0005737">
    <property type="term" value="C:cytoplasm"/>
    <property type="evidence" value="ECO:0007669"/>
    <property type="project" value="GOC"/>
</dbReference>
<dbReference type="InterPro" id="IPR044760">
    <property type="entry name" value="TRAPPC2L"/>
</dbReference>
<evidence type="ECO:0000256" key="1">
    <source>
        <dbReference type="ARBA" id="ARBA00006626"/>
    </source>
</evidence>
<comment type="similarity">
    <text evidence="1">Belongs to the TRAPP small subunits family. Sedlin subfamily.</text>
</comment>
<dbReference type="OrthoDB" id="18320at2759"/>
<dbReference type="STRING" id="403673.A0A177WBZ2"/>
<dbReference type="Pfam" id="PF04628">
    <property type="entry name" value="Sedlin_N"/>
    <property type="match status" value="1"/>
</dbReference>
<dbReference type="Gene3D" id="3.30.450.70">
    <property type="match status" value="1"/>
</dbReference>
<dbReference type="AlphaFoldDB" id="A0A177WBZ2"/>
<evidence type="ECO:0000313" key="3">
    <source>
        <dbReference type="EMBL" id="OAJ37245.1"/>
    </source>
</evidence>
<evidence type="ECO:0000313" key="4">
    <source>
        <dbReference type="Proteomes" id="UP000077115"/>
    </source>
</evidence>
<organism evidence="3 4">
    <name type="scientific">Batrachochytrium dendrobatidis (strain JEL423)</name>
    <dbReference type="NCBI Taxonomy" id="403673"/>
    <lineage>
        <taxon>Eukaryota</taxon>
        <taxon>Fungi</taxon>
        <taxon>Fungi incertae sedis</taxon>
        <taxon>Chytridiomycota</taxon>
        <taxon>Chytridiomycota incertae sedis</taxon>
        <taxon>Chytridiomycetes</taxon>
        <taxon>Rhizophydiales</taxon>
        <taxon>Rhizophydiales incertae sedis</taxon>
        <taxon>Batrachochytrium</taxon>
    </lineage>
</organism>
<dbReference type="SUPFAM" id="SSF64356">
    <property type="entry name" value="SNARE-like"/>
    <property type="match status" value="1"/>
</dbReference>
<accession>A0A177WBZ2</accession>
<dbReference type="eggNOG" id="KOG3444">
    <property type="taxonomic scope" value="Eukaryota"/>
</dbReference>
<dbReference type="VEuPathDB" id="FungiDB:BDEG_21291"/>
<dbReference type="GO" id="GO:0006888">
    <property type="term" value="P:endoplasmic reticulum to Golgi vesicle-mediated transport"/>
    <property type="evidence" value="ECO:0007669"/>
    <property type="project" value="InterPro"/>
</dbReference>